<evidence type="ECO:0000256" key="5">
    <source>
        <dbReference type="ARBA" id="ARBA00025453"/>
    </source>
</evidence>
<dbReference type="NCBIfam" id="TIGR00116">
    <property type="entry name" value="tsf"/>
    <property type="match status" value="1"/>
</dbReference>
<evidence type="ECO:0000259" key="9">
    <source>
        <dbReference type="Pfam" id="PF00889"/>
    </source>
</evidence>
<dbReference type="SUPFAM" id="SSF54713">
    <property type="entry name" value="Elongation factor Ts (EF-Ts), dimerisation domain"/>
    <property type="match status" value="2"/>
</dbReference>
<dbReference type="RefSeq" id="WP_031390256.1">
    <property type="nucleotide sequence ID" value="NZ_JPNB01000001.1"/>
</dbReference>
<dbReference type="InterPro" id="IPR009060">
    <property type="entry name" value="UBA-like_sf"/>
</dbReference>
<comment type="subcellular location">
    <subcellularLocation>
        <location evidence="6 8">Cytoplasm</location>
    </subcellularLocation>
</comment>
<dbReference type="AlphaFoldDB" id="A0A4R1QRQ4"/>
<keyword evidence="3 6" id="KW-0251">Elongation factor</keyword>
<keyword evidence="11" id="KW-1185">Reference proteome</keyword>
<dbReference type="CDD" id="cd14275">
    <property type="entry name" value="UBA_EF-Ts"/>
    <property type="match status" value="1"/>
</dbReference>
<keyword evidence="6" id="KW-0963">Cytoplasm</keyword>
<dbReference type="STRING" id="1469948.GCA_000732725_01540"/>
<comment type="caution">
    <text evidence="10">The sequence shown here is derived from an EMBL/GenBank/DDBJ whole genome shotgun (WGS) entry which is preliminary data.</text>
</comment>
<dbReference type="PANTHER" id="PTHR11741">
    <property type="entry name" value="ELONGATION FACTOR TS"/>
    <property type="match status" value="1"/>
</dbReference>
<dbReference type="Pfam" id="PF00889">
    <property type="entry name" value="EF_TS"/>
    <property type="match status" value="1"/>
</dbReference>
<dbReference type="Gene3D" id="3.30.479.20">
    <property type="entry name" value="Elongation factor Ts, dimerisation domain"/>
    <property type="match status" value="2"/>
</dbReference>
<accession>A0A4R1QRQ4</accession>
<dbReference type="InterPro" id="IPR036402">
    <property type="entry name" value="EF-Ts_dimer_sf"/>
</dbReference>
<dbReference type="Gene3D" id="1.10.286.20">
    <property type="match status" value="1"/>
</dbReference>
<feature type="domain" description="Translation elongation factor EFTs/EF1B dimerisation" evidence="9">
    <location>
        <begin position="71"/>
        <end position="292"/>
    </location>
</feature>
<name>A0A4R1QRQ4_9FIRM</name>
<evidence type="ECO:0000313" key="11">
    <source>
        <dbReference type="Proteomes" id="UP000295718"/>
    </source>
</evidence>
<proteinExistence type="inferred from homology"/>
<keyword evidence="4 6" id="KW-0648">Protein biosynthesis</keyword>
<dbReference type="EMBL" id="SLUO01000011">
    <property type="protein sequence ID" value="TCL56559.1"/>
    <property type="molecule type" value="Genomic_DNA"/>
</dbReference>
<evidence type="ECO:0000256" key="4">
    <source>
        <dbReference type="ARBA" id="ARBA00022917"/>
    </source>
</evidence>
<dbReference type="PANTHER" id="PTHR11741:SF0">
    <property type="entry name" value="ELONGATION FACTOR TS, MITOCHONDRIAL"/>
    <property type="match status" value="1"/>
</dbReference>
<dbReference type="InterPro" id="IPR018101">
    <property type="entry name" value="Transl_elong_Ts_CS"/>
</dbReference>
<feature type="region of interest" description="Involved in Mg(2+) ion dislocation from EF-Tu" evidence="6">
    <location>
        <begin position="80"/>
        <end position="83"/>
    </location>
</feature>
<dbReference type="InterPro" id="IPR014039">
    <property type="entry name" value="Transl_elong_EFTs/EF1B_dimer"/>
</dbReference>
<dbReference type="SUPFAM" id="SSF46934">
    <property type="entry name" value="UBA-like"/>
    <property type="match status" value="1"/>
</dbReference>
<dbReference type="OrthoDB" id="9808348at2"/>
<comment type="function">
    <text evidence="5 6 7">Associates with the EF-Tu.GDP complex and induces the exchange of GDP to GTP. It remains bound to the aminoacyl-tRNA.EF-Tu.GTP complex up to the GTP hydrolysis stage on the ribosome.</text>
</comment>
<protein>
    <recommendedName>
        <fullName evidence="2 6">Elongation factor Ts</fullName>
        <shortName evidence="6">EF-Ts</shortName>
    </recommendedName>
</protein>
<evidence type="ECO:0000256" key="1">
    <source>
        <dbReference type="ARBA" id="ARBA00005532"/>
    </source>
</evidence>
<dbReference type="GO" id="GO:0005737">
    <property type="term" value="C:cytoplasm"/>
    <property type="evidence" value="ECO:0007669"/>
    <property type="project" value="UniProtKB-SubCell"/>
</dbReference>
<dbReference type="GO" id="GO:0003746">
    <property type="term" value="F:translation elongation factor activity"/>
    <property type="evidence" value="ECO:0007669"/>
    <property type="project" value="UniProtKB-UniRule"/>
</dbReference>
<organism evidence="10 11">
    <name type="scientific">Kineothrix alysoides</name>
    <dbReference type="NCBI Taxonomy" id="1469948"/>
    <lineage>
        <taxon>Bacteria</taxon>
        <taxon>Bacillati</taxon>
        <taxon>Bacillota</taxon>
        <taxon>Clostridia</taxon>
        <taxon>Lachnospirales</taxon>
        <taxon>Lachnospiraceae</taxon>
        <taxon>Kineothrix</taxon>
    </lineage>
</organism>
<evidence type="ECO:0000256" key="3">
    <source>
        <dbReference type="ARBA" id="ARBA00022768"/>
    </source>
</evidence>
<evidence type="ECO:0000256" key="7">
    <source>
        <dbReference type="RuleBase" id="RU000642"/>
    </source>
</evidence>
<dbReference type="FunFam" id="1.10.8.10:FF:000001">
    <property type="entry name" value="Elongation factor Ts"/>
    <property type="match status" value="1"/>
</dbReference>
<comment type="similarity">
    <text evidence="1 6 7">Belongs to the EF-Ts family.</text>
</comment>
<dbReference type="Gene3D" id="1.10.8.10">
    <property type="entry name" value="DNA helicase RuvA subunit, C-terminal domain"/>
    <property type="match status" value="1"/>
</dbReference>
<evidence type="ECO:0000256" key="8">
    <source>
        <dbReference type="RuleBase" id="RU000643"/>
    </source>
</evidence>
<evidence type="ECO:0000256" key="2">
    <source>
        <dbReference type="ARBA" id="ARBA00016956"/>
    </source>
</evidence>
<dbReference type="PROSITE" id="PS01127">
    <property type="entry name" value="EF_TS_2"/>
    <property type="match status" value="1"/>
</dbReference>
<sequence length="311" mass="33804">MSITAGMVKELRELTGAGMMDCKKALTENNGDMEASVEYLRKNGQAKAEKKAGRIAAEGLCRVATDGDKCAAVVEVNSETDFVAKNEDFQKFVENVAAQAVVSDAADIDAFMAEAWKEDSSKTVKEALIEKVSVIGENLNIRRFEKVVAENGCVVTYVHGGGRIGVVVEATTDVVNDAIKEALTNLAMQVAALSPKYVSTEEVSEEYKAHEKEIIAAQIAQDPKMAGKPEKVIEGAVLGRLNKELKEVCLLEQTYVKAEDGKQTVAQYVEQVAKENGANLSLKRFVRFETGEGLEKKEENFAEEVAKQMGN</sequence>
<gene>
    <name evidence="6" type="primary">tsf</name>
    <name evidence="10" type="ORF">EDD76_11153</name>
</gene>
<dbReference type="InterPro" id="IPR001816">
    <property type="entry name" value="Transl_elong_EFTs/EF1B"/>
</dbReference>
<evidence type="ECO:0000256" key="6">
    <source>
        <dbReference type="HAMAP-Rule" id="MF_00050"/>
    </source>
</evidence>
<dbReference type="Proteomes" id="UP000295718">
    <property type="component" value="Unassembled WGS sequence"/>
</dbReference>
<evidence type="ECO:0000313" key="10">
    <source>
        <dbReference type="EMBL" id="TCL56559.1"/>
    </source>
</evidence>
<reference evidence="10 11" key="1">
    <citation type="submission" date="2019-03" db="EMBL/GenBank/DDBJ databases">
        <title>Genomic Encyclopedia of Type Strains, Phase IV (KMG-IV): sequencing the most valuable type-strain genomes for metagenomic binning, comparative biology and taxonomic classification.</title>
        <authorList>
            <person name="Goeker M."/>
        </authorList>
    </citation>
    <scope>NUCLEOTIDE SEQUENCE [LARGE SCALE GENOMIC DNA]</scope>
    <source>
        <strain evidence="10 11">DSM 100556</strain>
    </source>
</reference>
<dbReference type="PROSITE" id="PS01126">
    <property type="entry name" value="EF_TS_1"/>
    <property type="match status" value="1"/>
</dbReference>
<dbReference type="HAMAP" id="MF_00050">
    <property type="entry name" value="EF_Ts"/>
    <property type="match status" value="1"/>
</dbReference>